<keyword evidence="2" id="KW-0547">Nucleotide-binding</keyword>
<protein>
    <recommendedName>
        <fullName evidence="7">Protein ACCUMULATION AND REPLICATION OF CHLOROPLASTS 3</fullName>
    </recommendedName>
</protein>
<evidence type="ECO:0000256" key="1">
    <source>
        <dbReference type="ARBA" id="ARBA00022737"/>
    </source>
</evidence>
<dbReference type="AlphaFoldDB" id="A0AAP0CTF7"/>
<dbReference type="PANTHER" id="PTHR43215">
    <property type="entry name" value="RADIAL SPOKE HEAD 1 HOMOLOG"/>
    <property type="match status" value="1"/>
</dbReference>
<accession>A0AAP0CTF7</accession>
<name>A0AAP0CTF7_9ASTR</name>
<dbReference type="GO" id="GO:0010020">
    <property type="term" value="P:chloroplast fission"/>
    <property type="evidence" value="ECO:0007669"/>
    <property type="project" value="TreeGrafter"/>
</dbReference>
<feature type="region of interest" description="Disordered" evidence="4">
    <location>
        <begin position="406"/>
        <end position="432"/>
    </location>
</feature>
<evidence type="ECO:0000256" key="2">
    <source>
        <dbReference type="ARBA" id="ARBA00022741"/>
    </source>
</evidence>
<dbReference type="InterPro" id="IPR003008">
    <property type="entry name" value="Tubulin_FtsZ_GTPase"/>
</dbReference>
<dbReference type="Gene3D" id="2.20.110.10">
    <property type="entry name" value="Histone H3 K4-specific methyltransferase SET7/9 N-terminal domain"/>
    <property type="match status" value="2"/>
</dbReference>
<keyword evidence="3" id="KW-0342">GTP-binding</keyword>
<dbReference type="GO" id="GO:0005829">
    <property type="term" value="C:cytosol"/>
    <property type="evidence" value="ECO:0007669"/>
    <property type="project" value="TreeGrafter"/>
</dbReference>
<dbReference type="SMART" id="SM00698">
    <property type="entry name" value="MORN"/>
    <property type="match status" value="3"/>
</dbReference>
<evidence type="ECO:0000313" key="6">
    <source>
        <dbReference type="Proteomes" id="UP001408789"/>
    </source>
</evidence>
<organism evidence="5 6">
    <name type="scientific">Deinandra increscens subsp. villosa</name>
    <dbReference type="NCBI Taxonomy" id="3103831"/>
    <lineage>
        <taxon>Eukaryota</taxon>
        <taxon>Viridiplantae</taxon>
        <taxon>Streptophyta</taxon>
        <taxon>Embryophyta</taxon>
        <taxon>Tracheophyta</taxon>
        <taxon>Spermatophyta</taxon>
        <taxon>Magnoliopsida</taxon>
        <taxon>eudicotyledons</taxon>
        <taxon>Gunneridae</taxon>
        <taxon>Pentapetalae</taxon>
        <taxon>asterids</taxon>
        <taxon>campanulids</taxon>
        <taxon>Asterales</taxon>
        <taxon>Asteraceae</taxon>
        <taxon>Asteroideae</taxon>
        <taxon>Heliantheae alliance</taxon>
        <taxon>Madieae</taxon>
        <taxon>Madiinae</taxon>
        <taxon>Deinandra</taxon>
    </lineage>
</organism>
<dbReference type="GO" id="GO:0005525">
    <property type="term" value="F:GTP binding"/>
    <property type="evidence" value="ECO:0007669"/>
    <property type="project" value="UniProtKB-KW"/>
</dbReference>
<evidence type="ECO:0000256" key="4">
    <source>
        <dbReference type="SAM" id="MobiDB-lite"/>
    </source>
</evidence>
<sequence>MELSLTAINISRRLSSSTFCPNPSFDGRYKFKRQLLFRRFKLRDNSKRSRLIESSYGKHPSSHSSILNREGAVDLRDETGIVEVIGIGSRKDAVLDYCMLSPSLSSRLRFWDIIVEETSKVKLQQRLLQDDSSKKVAEEWTSMESCSKAVILVAGASYGSDLTTVLDILEATKLANGFIVTIILKPFRFEGQRRQNEVKDLLCKLEGFTDFCIMIDADALLEKDLVTLDEALQIANNAVLMSLNAVSVLTSESDTKFLDIPHGSMKELGVADLKKILGSSKEAKIGYGIGHDIETSVVQAIYDCPFLGSGVKDLNGTVVFILTSPTSIDSKDVHGILGTFRQVAEWEGEIVTSVVHEPDMSPGLISTTIFTIGCIRRESSKKDGIFSRLVQRFPFIFNIWRPHSQSDTTRENRSLDSTPSSQEKYENPNVSTMNGSVDGFHNWSSELQSILNGANGATDAETLLRDHGVTEQSNNEFPQATFFNELTDVYGVCYQSSKSKVIVDQTNNKLNLHFLGSQTLQRELLINRRPGYLTNEEAANEVSDSLMINLNTYKLPVGVKPSGDLKEGFNGPRVMHPEGNSKLEMKDENQFSVGVTLDESNDAKLQGPMDFSSKNGVYPDVSKKNGTLSARAASMLESERESQKKWSPVVEINYRGGIYVGRCQGGLPEGKGRLSLSDGSMYDGLWRYGKRSGLGTFCFSNGDVFRGSWRDDVMHGKGWFYFHTGDRWFVNFWKGKANGEGRFYSTNGDIFFGHFKNGWRDGHFLCINDSGSRYVEIWDEGVLVSRKQLESNG</sequence>
<dbReference type="PRINTS" id="PR00423">
    <property type="entry name" value="CELLDVISFTSZ"/>
</dbReference>
<evidence type="ECO:0008006" key="7">
    <source>
        <dbReference type="Google" id="ProtNLM"/>
    </source>
</evidence>
<dbReference type="Proteomes" id="UP001408789">
    <property type="component" value="Unassembled WGS sequence"/>
</dbReference>
<keyword evidence="1" id="KW-0677">Repeat</keyword>
<comment type="caution">
    <text evidence="5">The sequence shown here is derived from an EMBL/GenBank/DDBJ whole genome shotgun (WGS) entry which is preliminary data.</text>
</comment>
<dbReference type="EMBL" id="JBCNJP010000020">
    <property type="protein sequence ID" value="KAK9059957.1"/>
    <property type="molecule type" value="Genomic_DNA"/>
</dbReference>
<keyword evidence="6" id="KW-1185">Reference proteome</keyword>
<dbReference type="InterPro" id="IPR008280">
    <property type="entry name" value="Tub_FtsZ_C"/>
</dbReference>
<evidence type="ECO:0000313" key="5">
    <source>
        <dbReference type="EMBL" id="KAK9059957.1"/>
    </source>
</evidence>
<evidence type="ECO:0000256" key="3">
    <source>
        <dbReference type="ARBA" id="ARBA00023134"/>
    </source>
</evidence>
<dbReference type="GO" id="GO:0009707">
    <property type="term" value="C:chloroplast outer membrane"/>
    <property type="evidence" value="ECO:0007669"/>
    <property type="project" value="TreeGrafter"/>
</dbReference>
<feature type="compositionally biased region" description="Polar residues" evidence="4">
    <location>
        <begin position="415"/>
        <end position="432"/>
    </location>
</feature>
<proteinExistence type="predicted"/>
<dbReference type="InterPro" id="IPR003409">
    <property type="entry name" value="MORN"/>
</dbReference>
<dbReference type="PANTHER" id="PTHR43215:SF15">
    <property type="entry name" value="PROTEIN ACCUMULATION AND REPLICATION OF CHLOROPLASTS 3, CHLOROPLASTIC"/>
    <property type="match status" value="1"/>
</dbReference>
<dbReference type="InterPro" id="IPR036525">
    <property type="entry name" value="Tubulin/FtsZ_GTPase_sf"/>
</dbReference>
<reference evidence="5 6" key="1">
    <citation type="submission" date="2024-04" db="EMBL/GenBank/DDBJ databases">
        <title>The reference genome of an endangered Asteraceae, Deinandra increscens subsp. villosa, native to the Central Coast of California.</title>
        <authorList>
            <person name="Guilliams M."/>
            <person name="Hasenstab-Lehman K."/>
            <person name="Meyer R."/>
            <person name="Mcevoy S."/>
        </authorList>
    </citation>
    <scope>NUCLEOTIDE SEQUENCE [LARGE SCALE GENOMIC DNA]</scope>
    <source>
        <tissue evidence="5">Leaf</tissue>
    </source>
</reference>
<dbReference type="Pfam" id="PF02493">
    <property type="entry name" value="MORN"/>
    <property type="match status" value="4"/>
</dbReference>
<dbReference type="SUPFAM" id="SSF52490">
    <property type="entry name" value="Tubulin nucleotide-binding domain-like"/>
    <property type="match status" value="1"/>
</dbReference>
<dbReference type="SUPFAM" id="SSF55307">
    <property type="entry name" value="Tubulin C-terminal domain-like"/>
    <property type="match status" value="1"/>
</dbReference>
<dbReference type="SUPFAM" id="SSF82185">
    <property type="entry name" value="Histone H3 K4-specific methyltransferase SET7/9 N-terminal domain"/>
    <property type="match status" value="1"/>
</dbReference>
<dbReference type="Gene3D" id="3.40.50.1440">
    <property type="entry name" value="Tubulin/FtsZ, GTPase domain"/>
    <property type="match status" value="1"/>
</dbReference>
<gene>
    <name evidence="5" type="ORF">SSX86_020661</name>
</gene>